<feature type="transmembrane region" description="Helical" evidence="8">
    <location>
        <begin position="83"/>
        <end position="103"/>
    </location>
</feature>
<keyword evidence="10" id="KW-1185">Reference proteome</keyword>
<evidence type="ECO:0000256" key="6">
    <source>
        <dbReference type="ARBA" id="ARBA00023136"/>
    </source>
</evidence>
<keyword evidence="2" id="KW-0813">Transport</keyword>
<protein>
    <submittedName>
        <fullName evidence="9">Gluconate:H+ symporter, GntP family</fullName>
    </submittedName>
</protein>
<evidence type="ECO:0000256" key="3">
    <source>
        <dbReference type="ARBA" id="ARBA00022475"/>
    </source>
</evidence>
<name>A0A1M7L6R9_9BACT</name>
<feature type="transmembrane region" description="Helical" evidence="8">
    <location>
        <begin position="27"/>
        <end position="46"/>
    </location>
</feature>
<dbReference type="Pfam" id="PF02447">
    <property type="entry name" value="GntP_permease"/>
    <property type="match status" value="1"/>
</dbReference>
<dbReference type="AlphaFoldDB" id="A0A1M7L6R9"/>
<evidence type="ECO:0000313" key="10">
    <source>
        <dbReference type="Proteomes" id="UP000184513"/>
    </source>
</evidence>
<evidence type="ECO:0000256" key="7">
    <source>
        <dbReference type="ARBA" id="ARBA00049663"/>
    </source>
</evidence>
<feature type="transmembrane region" description="Helical" evidence="8">
    <location>
        <begin position="451"/>
        <end position="473"/>
    </location>
</feature>
<evidence type="ECO:0000256" key="8">
    <source>
        <dbReference type="SAM" id="Phobius"/>
    </source>
</evidence>
<feature type="transmembrane region" description="Helical" evidence="8">
    <location>
        <begin position="258"/>
        <end position="276"/>
    </location>
</feature>
<gene>
    <name evidence="9" type="ORF">SAMN04488057_103129</name>
</gene>
<dbReference type="Proteomes" id="UP000184513">
    <property type="component" value="Unassembled WGS sequence"/>
</dbReference>
<feature type="transmembrane region" description="Helical" evidence="8">
    <location>
        <begin position="5"/>
        <end position="21"/>
    </location>
</feature>
<proteinExistence type="inferred from homology"/>
<dbReference type="OrthoDB" id="9787129at2"/>
<dbReference type="EMBL" id="FRCY01000003">
    <property type="protein sequence ID" value="SHM73503.1"/>
    <property type="molecule type" value="Genomic_DNA"/>
</dbReference>
<keyword evidence="4 8" id="KW-0812">Transmembrane</keyword>
<evidence type="ECO:0000256" key="1">
    <source>
        <dbReference type="ARBA" id="ARBA00004651"/>
    </source>
</evidence>
<dbReference type="InterPro" id="IPR003474">
    <property type="entry name" value="Glcn_transporter"/>
</dbReference>
<keyword evidence="5 8" id="KW-1133">Transmembrane helix</keyword>
<feature type="transmembrane region" description="Helical" evidence="8">
    <location>
        <begin position="158"/>
        <end position="176"/>
    </location>
</feature>
<feature type="transmembrane region" description="Helical" evidence="8">
    <location>
        <begin position="362"/>
        <end position="381"/>
    </location>
</feature>
<evidence type="ECO:0000313" key="9">
    <source>
        <dbReference type="EMBL" id="SHM73503.1"/>
    </source>
</evidence>
<evidence type="ECO:0000256" key="4">
    <source>
        <dbReference type="ARBA" id="ARBA00022692"/>
    </source>
</evidence>
<dbReference type="RefSeq" id="WP_073093796.1">
    <property type="nucleotide sequence ID" value="NZ_FRCY01000003.1"/>
</dbReference>
<feature type="transmembrane region" description="Helical" evidence="8">
    <location>
        <begin position="296"/>
        <end position="313"/>
    </location>
</feature>
<keyword evidence="6 8" id="KW-0472">Membrane</keyword>
<reference evidence="9 10" key="1">
    <citation type="submission" date="2016-11" db="EMBL/GenBank/DDBJ databases">
        <authorList>
            <person name="Jaros S."/>
            <person name="Januszkiewicz K."/>
            <person name="Wedrychowicz H."/>
        </authorList>
    </citation>
    <scope>NUCLEOTIDE SEQUENCE [LARGE SCALE GENOMIC DNA]</scope>
    <source>
        <strain evidence="9 10">CGMCC 1.6102</strain>
    </source>
</reference>
<keyword evidence="3" id="KW-1003">Cell membrane</keyword>
<dbReference type="GO" id="GO:0005886">
    <property type="term" value="C:plasma membrane"/>
    <property type="evidence" value="ECO:0007669"/>
    <property type="project" value="UniProtKB-SubCell"/>
</dbReference>
<dbReference type="STRING" id="388280.SAMN04488057_103129"/>
<evidence type="ECO:0000256" key="5">
    <source>
        <dbReference type="ARBA" id="ARBA00022989"/>
    </source>
</evidence>
<feature type="transmembrane region" description="Helical" evidence="8">
    <location>
        <begin position="196"/>
        <end position="217"/>
    </location>
</feature>
<evidence type="ECO:0000256" key="2">
    <source>
        <dbReference type="ARBA" id="ARBA00022448"/>
    </source>
</evidence>
<sequence length="476" mass="49902">MQDPFFILLAGMLIVVGGILAGKLNPFIALLLAALVVAWMTPYDAIVEFALGRGQSEAAANALANTAIGERIASAFGNTVGKIGILIAMAAIIGKSMLMSGAAERIVRAILGLTGEKNAPLAFLSGSFFLGIPVFFDTVFYLMIPLAKAMAMRLTRSYLLLVLCITAGAAMANSLVPPTPGPLFLIAEMNIPIGMMMVGGFLVGLVTIAVGYIFALWANKKNQIPLRDSLDAPLAEIQSLAEKGSTQLPSLGASLSPILIPLGLITGSATISTFWAEADAGTLNMLFNIIHFLGEKNMALILGALAALLTLYFQQDRERSGMKGAVQAALTSGGVIILITAAGGAFGAMLQQTGISMRIESITEGFQMALIPLAFFITALVRTAQGSATVAMITASGILSGMSTASLDYHQLYLGLSIACGSKLIPWMNDSGFWIVCKMSNLTEKEALKTFSPLLTIMGVVGLLTILLAAKLFPLV</sequence>
<feature type="transmembrane region" description="Helical" evidence="8">
    <location>
        <begin position="123"/>
        <end position="146"/>
    </location>
</feature>
<dbReference type="PANTHER" id="PTHR30354:SF22">
    <property type="entry name" value="HIGH-AFFINITY GLUCONATE TRANSPORTER"/>
    <property type="match status" value="1"/>
</dbReference>
<feature type="transmembrane region" description="Helical" evidence="8">
    <location>
        <begin position="325"/>
        <end position="350"/>
    </location>
</feature>
<accession>A0A1M7L6R9</accession>
<comment type="subcellular location">
    <subcellularLocation>
        <location evidence="1">Cell membrane</location>
        <topology evidence="1">Multi-pass membrane protein</topology>
    </subcellularLocation>
</comment>
<dbReference type="GO" id="GO:0015128">
    <property type="term" value="F:gluconate transmembrane transporter activity"/>
    <property type="evidence" value="ECO:0007669"/>
    <property type="project" value="InterPro"/>
</dbReference>
<organism evidence="9 10">
    <name type="scientific">Cyclobacterium lianum</name>
    <dbReference type="NCBI Taxonomy" id="388280"/>
    <lineage>
        <taxon>Bacteria</taxon>
        <taxon>Pseudomonadati</taxon>
        <taxon>Bacteroidota</taxon>
        <taxon>Cytophagia</taxon>
        <taxon>Cytophagales</taxon>
        <taxon>Cyclobacteriaceae</taxon>
        <taxon>Cyclobacterium</taxon>
    </lineage>
</organism>
<dbReference type="PANTHER" id="PTHR30354">
    <property type="entry name" value="GNT FAMILY GLUCONATE TRANSPORTER"/>
    <property type="match status" value="1"/>
</dbReference>
<comment type="similarity">
    <text evidence="7">Belongs to the GntP permease family.</text>
</comment>